<dbReference type="GO" id="GO:0005886">
    <property type="term" value="C:plasma membrane"/>
    <property type="evidence" value="ECO:0007669"/>
    <property type="project" value="TreeGrafter"/>
</dbReference>
<dbReference type="CDD" id="cd00637">
    <property type="entry name" value="7tm_classA_rhodopsin-like"/>
    <property type="match status" value="1"/>
</dbReference>
<dbReference type="AlphaFoldDB" id="A0A0X3QE26"/>
<evidence type="ECO:0000256" key="5">
    <source>
        <dbReference type="ARBA" id="ARBA00023136"/>
    </source>
</evidence>
<dbReference type="Pfam" id="PF00001">
    <property type="entry name" value="7tm_1"/>
    <property type="match status" value="1"/>
</dbReference>
<keyword evidence="6 10" id="KW-0675">Receptor</keyword>
<dbReference type="PANTHER" id="PTHR45695">
    <property type="entry name" value="LEUCOKININ RECEPTOR-RELATED"/>
    <property type="match status" value="1"/>
</dbReference>
<gene>
    <name evidence="10" type="ORF">TR93174</name>
</gene>
<feature type="transmembrane region" description="Helical" evidence="8">
    <location>
        <begin position="363"/>
        <end position="384"/>
    </location>
</feature>
<evidence type="ECO:0000256" key="8">
    <source>
        <dbReference type="SAM" id="Phobius"/>
    </source>
</evidence>
<name>A0A0X3QE26_SCHSO</name>
<dbReference type="Gene3D" id="1.20.1070.10">
    <property type="entry name" value="Rhodopsin 7-helix transmembrane proteins"/>
    <property type="match status" value="2"/>
</dbReference>
<keyword evidence="7" id="KW-0807">Transducer</keyword>
<feature type="transmembrane region" description="Helical" evidence="8">
    <location>
        <begin position="40"/>
        <end position="63"/>
    </location>
</feature>
<keyword evidence="4" id="KW-0297">G-protein coupled receptor</keyword>
<dbReference type="SUPFAM" id="SSF81321">
    <property type="entry name" value="Family A G protein-coupled receptor-like"/>
    <property type="match status" value="1"/>
</dbReference>
<keyword evidence="2 8" id="KW-0812">Transmembrane</keyword>
<reference evidence="10" key="1">
    <citation type="submission" date="2016-01" db="EMBL/GenBank/DDBJ databases">
        <title>Reference transcriptome for the parasite Schistocephalus solidus: insights into the molecular evolution of parasitism.</title>
        <authorList>
            <person name="Hebert F.O."/>
            <person name="Grambauer S."/>
            <person name="Barber I."/>
            <person name="Landry C.R."/>
            <person name="Aubin-Horth N."/>
        </authorList>
    </citation>
    <scope>NUCLEOTIDE SEQUENCE</scope>
</reference>
<evidence type="ECO:0000256" key="1">
    <source>
        <dbReference type="ARBA" id="ARBA00004141"/>
    </source>
</evidence>
<protein>
    <submittedName>
        <fullName evidence="10">Serpentine type 7TM GPCR chemoreceptor Srw</fullName>
    </submittedName>
</protein>
<feature type="transmembrane region" description="Helical" evidence="8">
    <location>
        <begin position="122"/>
        <end position="140"/>
    </location>
</feature>
<proteinExistence type="predicted"/>
<evidence type="ECO:0000256" key="7">
    <source>
        <dbReference type="ARBA" id="ARBA00023224"/>
    </source>
</evidence>
<dbReference type="InterPro" id="IPR017452">
    <property type="entry name" value="GPCR_Rhodpsn_7TM"/>
</dbReference>
<comment type="subcellular location">
    <subcellularLocation>
        <location evidence="1">Membrane</location>
        <topology evidence="1">Multi-pass membrane protein</topology>
    </subcellularLocation>
</comment>
<dbReference type="EMBL" id="GEEE01005489">
    <property type="protein sequence ID" value="JAP57736.1"/>
    <property type="molecule type" value="Transcribed_RNA"/>
</dbReference>
<feature type="domain" description="G-protein coupled receptors family 1 profile" evidence="9">
    <location>
        <begin position="54"/>
        <end position="419"/>
    </location>
</feature>
<accession>A0A0X3QE26</accession>
<evidence type="ECO:0000313" key="10">
    <source>
        <dbReference type="EMBL" id="JAP57736.1"/>
    </source>
</evidence>
<dbReference type="PANTHER" id="PTHR45695:SF9">
    <property type="entry name" value="LEUCOKININ RECEPTOR"/>
    <property type="match status" value="1"/>
</dbReference>
<feature type="transmembrane region" description="Helical" evidence="8">
    <location>
        <begin position="202"/>
        <end position="222"/>
    </location>
</feature>
<organism evidence="10">
    <name type="scientific">Schistocephalus solidus</name>
    <name type="common">Tapeworm</name>
    <dbReference type="NCBI Taxonomy" id="70667"/>
    <lineage>
        <taxon>Eukaryota</taxon>
        <taxon>Metazoa</taxon>
        <taxon>Spiralia</taxon>
        <taxon>Lophotrochozoa</taxon>
        <taxon>Platyhelminthes</taxon>
        <taxon>Cestoda</taxon>
        <taxon>Eucestoda</taxon>
        <taxon>Diphyllobothriidea</taxon>
        <taxon>Diphyllobothriidae</taxon>
        <taxon>Schistocephalus</taxon>
    </lineage>
</organism>
<evidence type="ECO:0000256" key="3">
    <source>
        <dbReference type="ARBA" id="ARBA00022989"/>
    </source>
</evidence>
<evidence type="ECO:0000256" key="6">
    <source>
        <dbReference type="ARBA" id="ARBA00023170"/>
    </source>
</evidence>
<evidence type="ECO:0000256" key="2">
    <source>
        <dbReference type="ARBA" id="ARBA00022692"/>
    </source>
</evidence>
<evidence type="ECO:0000259" key="9">
    <source>
        <dbReference type="PROSITE" id="PS50262"/>
    </source>
</evidence>
<keyword evidence="5 8" id="KW-0472">Membrane</keyword>
<dbReference type="GO" id="GO:0004930">
    <property type="term" value="F:G protein-coupled receptor activity"/>
    <property type="evidence" value="ECO:0007669"/>
    <property type="project" value="UniProtKB-KW"/>
</dbReference>
<sequence>MNVTPLPTFLTQDSLIDAQASFPSTLQYAYLYANLCSYFLVWYLPCVIVFGTVGTLFCLFFLFCSRMFQANLLLWLCSICVGDFFIIAFEGVWILLKVWFRFDIRDLNDGICVFHKAASNYFLYWSAYMQCALSVQRAYFVFRPLRPRPRGWVSWQHMLIWMCITLFLLLPMIPYPMYWRVINDDCDPLDTNAFYVTTLNDLIIWGIIPLLGMTISTAVICWNMTQAARNLSYQPSIRTVKAWVDAERSDGKVRRMTQTSVTNTSSCAILSTKIRRNTLSSITFTPKAQQQLQNPNAYSRPSTVTDNYSSFKGRLEQPYPLGTVRDLNRSSSVELSNFGSTPHVHASSVRHNASDNTGQVTRLLVCMNICYLASTFPLLIFLMFRNFSSVHVPPDIHRFAYYLCRSFCFINSCTNWIFYCLVGKRFRQQAKRIILICLKASRFRSEDTTEVQRIKNSLIHQEKTILQDENCEFTQPTQHSQEAKDEGSRSTVHDMKQIVIGIPKR</sequence>
<dbReference type="InterPro" id="IPR000276">
    <property type="entry name" value="GPCR_Rhodpsn"/>
</dbReference>
<feature type="transmembrane region" description="Helical" evidence="8">
    <location>
        <begin position="72"/>
        <end position="96"/>
    </location>
</feature>
<keyword evidence="3 8" id="KW-1133">Transmembrane helix</keyword>
<dbReference type="PROSITE" id="PS50262">
    <property type="entry name" value="G_PROTEIN_RECEP_F1_2"/>
    <property type="match status" value="1"/>
</dbReference>
<evidence type="ECO:0000256" key="4">
    <source>
        <dbReference type="ARBA" id="ARBA00023040"/>
    </source>
</evidence>
<feature type="transmembrane region" description="Helical" evidence="8">
    <location>
        <begin position="152"/>
        <end position="173"/>
    </location>
</feature>
<feature type="transmembrane region" description="Helical" evidence="8">
    <location>
        <begin position="399"/>
        <end position="422"/>
    </location>
</feature>